<feature type="repeat" description="PPR" evidence="2">
    <location>
        <begin position="365"/>
        <end position="399"/>
    </location>
</feature>
<feature type="repeat" description="PPR" evidence="2">
    <location>
        <begin position="470"/>
        <end position="505"/>
    </location>
</feature>
<proteinExistence type="predicted"/>
<dbReference type="Pfam" id="PF01535">
    <property type="entry name" value="PPR"/>
    <property type="match status" value="5"/>
</dbReference>
<comment type="caution">
    <text evidence="4">The sequence shown here is derived from an EMBL/GenBank/DDBJ whole genome shotgun (WGS) entry which is preliminary data.</text>
</comment>
<organism evidence="4 5">
    <name type="scientific">Acorus calamus</name>
    <name type="common">Sweet flag</name>
    <dbReference type="NCBI Taxonomy" id="4465"/>
    <lineage>
        <taxon>Eukaryota</taxon>
        <taxon>Viridiplantae</taxon>
        <taxon>Streptophyta</taxon>
        <taxon>Embryophyta</taxon>
        <taxon>Tracheophyta</taxon>
        <taxon>Spermatophyta</taxon>
        <taxon>Magnoliopsida</taxon>
        <taxon>Liliopsida</taxon>
        <taxon>Acoraceae</taxon>
        <taxon>Acorus</taxon>
    </lineage>
</organism>
<keyword evidence="5" id="KW-1185">Reference proteome</keyword>
<keyword evidence="1" id="KW-0677">Repeat</keyword>
<dbReference type="InterPro" id="IPR002885">
    <property type="entry name" value="PPR_rpt"/>
</dbReference>
<dbReference type="EMBL" id="JAUJYO010000005">
    <property type="protein sequence ID" value="KAK1317301.1"/>
    <property type="molecule type" value="Genomic_DNA"/>
</dbReference>
<dbReference type="Pfam" id="PF12854">
    <property type="entry name" value="PPR_1"/>
    <property type="match status" value="1"/>
</dbReference>
<dbReference type="InterPro" id="IPR011990">
    <property type="entry name" value="TPR-like_helical_dom_sf"/>
</dbReference>
<sequence>MYLLIRRTTTNHSHLFRPNLQLLTTSIDGGDGPIAGDPRRRREIRDGGGRRRRRRRPMRLHDCVALPLPCDRHVRPLHWLSRPLLQAPPLLPRSLPPPLPSLLQEKLPSLTHRSFSTEAPQPFDQAEAERVCKVIEDLFGSDRNMEAILDRSNVDISSPLVVEVLRRFRHAWRPAFRFFRWAGLNRPGYAHDGEAYNSMMNVLGKTRQFETMVEMLNEMGRERVLEIRTFKIAIKAFAAAREVKKAIGMFELMKRYDFDAGIETFNYLLDCIAQEKLAKEAQEMFVRMREQFPPDLRTYTVLLSGWCKVKNLVEAGRVWNEMVEKGFKPDVVAHNVMLEGLVSCRRREEAMKLWEIMKAKGPKPDVRSYTVLIKDLCKQGFMGDAEALLDEMVGLGCSPDTAVYTCLIIGYGNLKRMDRVAEMLREMKERGCPPDGRLFNALIKLMTNQNMPKDAVRMYKKMVDDGFEPTIHTYNMIMKSQFLGAKDCEMGRAVWEEMLRKGCCPDVNSYTVFIGGLIRHGQSEEAQKYMEEMIAKGMRAPQVDYNKFAADFSRVGKPDILDELAQKMKFAAKFEDSNLFRRWSERMMKRVKRGS</sequence>
<feature type="repeat" description="PPR" evidence="2">
    <location>
        <begin position="330"/>
        <end position="364"/>
    </location>
</feature>
<name>A0AAV9EUE1_ACOCL</name>
<dbReference type="Proteomes" id="UP001180020">
    <property type="component" value="Unassembled WGS sequence"/>
</dbReference>
<dbReference type="AlphaFoldDB" id="A0AAV9EUE1"/>
<feature type="repeat" description="PPR" evidence="2">
    <location>
        <begin position="295"/>
        <end position="329"/>
    </location>
</feature>
<protein>
    <submittedName>
        <fullName evidence="4">Pentatricopeptide repeat-containing protein</fullName>
    </submittedName>
</protein>
<evidence type="ECO:0000313" key="5">
    <source>
        <dbReference type="Proteomes" id="UP001180020"/>
    </source>
</evidence>
<evidence type="ECO:0000256" key="3">
    <source>
        <dbReference type="SAM" id="MobiDB-lite"/>
    </source>
</evidence>
<reference evidence="4" key="2">
    <citation type="submission" date="2023-06" db="EMBL/GenBank/DDBJ databases">
        <authorList>
            <person name="Ma L."/>
            <person name="Liu K.-W."/>
            <person name="Li Z."/>
            <person name="Hsiao Y.-Y."/>
            <person name="Qi Y."/>
            <person name="Fu T."/>
            <person name="Tang G."/>
            <person name="Zhang D."/>
            <person name="Sun W.-H."/>
            <person name="Liu D.-K."/>
            <person name="Li Y."/>
            <person name="Chen G.-Z."/>
            <person name="Liu X.-D."/>
            <person name="Liao X.-Y."/>
            <person name="Jiang Y.-T."/>
            <person name="Yu X."/>
            <person name="Hao Y."/>
            <person name="Huang J."/>
            <person name="Zhao X.-W."/>
            <person name="Ke S."/>
            <person name="Chen Y.-Y."/>
            <person name="Wu W.-L."/>
            <person name="Hsu J.-L."/>
            <person name="Lin Y.-F."/>
            <person name="Huang M.-D."/>
            <person name="Li C.-Y."/>
            <person name="Huang L."/>
            <person name="Wang Z.-W."/>
            <person name="Zhao X."/>
            <person name="Zhong W.-Y."/>
            <person name="Peng D.-H."/>
            <person name="Ahmad S."/>
            <person name="Lan S."/>
            <person name="Zhang J.-S."/>
            <person name="Tsai W.-C."/>
            <person name="Van De Peer Y."/>
            <person name="Liu Z.-J."/>
        </authorList>
    </citation>
    <scope>NUCLEOTIDE SEQUENCE</scope>
    <source>
        <strain evidence="4">CP</strain>
        <tissue evidence="4">Leaves</tissue>
    </source>
</reference>
<dbReference type="PANTHER" id="PTHR47942:SF48">
    <property type="entry name" value="OS05G0355200 PROTEIN"/>
    <property type="match status" value="1"/>
</dbReference>
<dbReference type="Gene3D" id="1.25.40.10">
    <property type="entry name" value="Tetratricopeptide repeat domain"/>
    <property type="match status" value="3"/>
</dbReference>
<dbReference type="PROSITE" id="PS51375">
    <property type="entry name" value="PPR"/>
    <property type="match status" value="8"/>
</dbReference>
<feature type="repeat" description="PPR" evidence="2">
    <location>
        <begin position="400"/>
        <end position="434"/>
    </location>
</feature>
<feature type="region of interest" description="Disordered" evidence="3">
    <location>
        <begin position="27"/>
        <end position="55"/>
    </location>
</feature>
<gene>
    <name evidence="4" type="ORF">QJS10_CPA05g00253</name>
</gene>
<feature type="repeat" description="PPR" evidence="2">
    <location>
        <begin position="192"/>
        <end position="226"/>
    </location>
</feature>
<reference evidence="4" key="1">
    <citation type="journal article" date="2023" name="Nat. Commun.">
        <title>Diploid and tetraploid genomes of Acorus and the evolution of monocots.</title>
        <authorList>
            <person name="Ma L."/>
            <person name="Liu K.W."/>
            <person name="Li Z."/>
            <person name="Hsiao Y.Y."/>
            <person name="Qi Y."/>
            <person name="Fu T."/>
            <person name="Tang G.D."/>
            <person name="Zhang D."/>
            <person name="Sun W.H."/>
            <person name="Liu D.K."/>
            <person name="Li Y."/>
            <person name="Chen G.Z."/>
            <person name="Liu X.D."/>
            <person name="Liao X.Y."/>
            <person name="Jiang Y.T."/>
            <person name="Yu X."/>
            <person name="Hao Y."/>
            <person name="Huang J."/>
            <person name="Zhao X.W."/>
            <person name="Ke S."/>
            <person name="Chen Y.Y."/>
            <person name="Wu W.L."/>
            <person name="Hsu J.L."/>
            <person name="Lin Y.F."/>
            <person name="Huang M.D."/>
            <person name="Li C.Y."/>
            <person name="Huang L."/>
            <person name="Wang Z.W."/>
            <person name="Zhao X."/>
            <person name="Zhong W.Y."/>
            <person name="Peng D.H."/>
            <person name="Ahmad S."/>
            <person name="Lan S."/>
            <person name="Zhang J.S."/>
            <person name="Tsai W.C."/>
            <person name="Van de Peer Y."/>
            <person name="Liu Z.J."/>
        </authorList>
    </citation>
    <scope>NUCLEOTIDE SEQUENCE</scope>
    <source>
        <strain evidence="4">CP</strain>
    </source>
</reference>
<accession>A0AAV9EUE1</accession>
<dbReference type="Pfam" id="PF13041">
    <property type="entry name" value="PPR_2"/>
    <property type="match status" value="2"/>
</dbReference>
<evidence type="ECO:0000256" key="2">
    <source>
        <dbReference type="PROSITE-ProRule" id="PRU00708"/>
    </source>
</evidence>
<feature type="repeat" description="PPR" evidence="2">
    <location>
        <begin position="506"/>
        <end position="540"/>
    </location>
</feature>
<feature type="compositionally biased region" description="Basic and acidic residues" evidence="3">
    <location>
        <begin position="37"/>
        <end position="49"/>
    </location>
</feature>
<feature type="repeat" description="PPR" evidence="2">
    <location>
        <begin position="435"/>
        <end position="469"/>
    </location>
</feature>
<evidence type="ECO:0000256" key="1">
    <source>
        <dbReference type="ARBA" id="ARBA00022737"/>
    </source>
</evidence>
<dbReference type="PANTHER" id="PTHR47942">
    <property type="entry name" value="TETRATRICOPEPTIDE REPEAT (TPR)-LIKE SUPERFAMILY PROTEIN-RELATED"/>
    <property type="match status" value="1"/>
</dbReference>
<dbReference type="InterPro" id="IPR051222">
    <property type="entry name" value="PPR/CCM1_RNA-binding"/>
</dbReference>
<dbReference type="NCBIfam" id="TIGR00756">
    <property type="entry name" value="PPR"/>
    <property type="match status" value="9"/>
</dbReference>
<evidence type="ECO:0000313" key="4">
    <source>
        <dbReference type="EMBL" id="KAK1317301.1"/>
    </source>
</evidence>